<evidence type="ECO:0000313" key="6">
    <source>
        <dbReference type="EMBL" id="OAA39532.1"/>
    </source>
</evidence>
<sequence length="812" mass="90875">MRWVDKLEPFCKRVKQKFALQLLLMNIYNAPSDAFYHVAFEASTLQDAVSTQQLTAGMRWLNFVTLSPALWLSCLSSGHASALPSHSIVHRQAPGDQVRYVYRGDGRAPSEIRDTGGFRPQGDDWQNHDECFDLNRHYEAGPGGCGLDEWRAQGYVFRTAYVSVALQRSTSETYGYWLYEMRRMPSILDNNDSEDEVMALGGMPWRAVRRYVRMSGNPGDDNRVDESMWINNPDYDEALYETGPSARFGHVSDVFPGALNDRADEPMSEDSDSDSNSVDSNETWEDEPSTSNASRRRFNAADIFMDQTPGAFELYGPFPPEWTQYPANDAVPGPDAALLQQRMDDHVGGVLNHYVDMGAQALDQLFPDGDQVMRELFQAQPPAACSAFLGFSSPMRSKARRATDNSGCCKALSTFRQKTKEHNGVTVVDICDNSPLNPPCTTVKAPRNKCVAVPDEYKGKVSGVKTDAADHICKFYTEPDCKGKHFEAASHAADLRQSQGGLFNDKVASLRCDKLRLPKAPETWEWKSTSHHQLCTRLDKLAIDFELANNYGSGTYDRIKVNFLGASQKPHVIVEGPSPGYKVSQDIDMVDIFGQETVGLDQIKGLELLDRMTDHWFGGDPWELFGIKLRGRCAGTGISVALNDYVSTDKELQARPTEPGRFQYYSDWPVWSGQIKPKDWVAEPQCSHFYMVNVNLHIADANYAGTDNDLYARVGKGKFLITRHPSRKEVFTIDVDVKKAFKTKAVPVDKFDKVTILSEGGHDGFLPSEATVYGWCSNSKASLSHTQKNDNWVYDGGEMDIELPVSKWVKSN</sequence>
<name>A0A167B115_9HYPO</name>
<reference evidence="6 7" key="1">
    <citation type="journal article" date="2016" name="Genome Biol. Evol.">
        <title>Divergent and convergent evolution of fungal pathogenicity.</title>
        <authorList>
            <person name="Shang Y."/>
            <person name="Xiao G."/>
            <person name="Zheng P."/>
            <person name="Cen K."/>
            <person name="Zhan S."/>
            <person name="Wang C."/>
        </authorList>
    </citation>
    <scope>NUCLEOTIDE SEQUENCE [LARGE SCALE GENOMIC DNA]</scope>
    <source>
        <strain evidence="6 7">RCEF 3172</strain>
    </source>
</reference>
<dbReference type="Pfam" id="PF01375">
    <property type="entry name" value="Enterotoxin_a"/>
    <property type="match status" value="1"/>
</dbReference>
<dbReference type="SUPFAM" id="SSF56399">
    <property type="entry name" value="ADP-ribosylation"/>
    <property type="match status" value="1"/>
</dbReference>
<dbReference type="Gene3D" id="3.90.210.10">
    <property type="entry name" value="Heat-Labile Enterotoxin, subunit A"/>
    <property type="match status" value="1"/>
</dbReference>
<organism evidence="6 7">
    <name type="scientific">Beauveria brongniartii RCEF 3172</name>
    <dbReference type="NCBI Taxonomy" id="1081107"/>
    <lineage>
        <taxon>Eukaryota</taxon>
        <taxon>Fungi</taxon>
        <taxon>Dikarya</taxon>
        <taxon>Ascomycota</taxon>
        <taxon>Pezizomycotina</taxon>
        <taxon>Sordariomycetes</taxon>
        <taxon>Hypocreomycetidae</taxon>
        <taxon>Hypocreales</taxon>
        <taxon>Cordycipitaceae</taxon>
        <taxon>Beauveria</taxon>
        <taxon>Beauveria brongniartii</taxon>
    </lineage>
</organism>
<accession>A0A167B115</accession>
<evidence type="ECO:0000256" key="1">
    <source>
        <dbReference type="ARBA" id="ARBA00022656"/>
    </source>
</evidence>
<dbReference type="Proteomes" id="UP000076863">
    <property type="component" value="Unassembled WGS sequence"/>
</dbReference>
<dbReference type="GO" id="GO:0090729">
    <property type="term" value="F:toxin activity"/>
    <property type="evidence" value="ECO:0007669"/>
    <property type="project" value="UniProtKB-KW"/>
</dbReference>
<evidence type="ECO:0000313" key="7">
    <source>
        <dbReference type="Proteomes" id="UP000076863"/>
    </source>
</evidence>
<keyword evidence="3" id="KW-0843">Virulence</keyword>
<dbReference type="InterPro" id="IPR001144">
    <property type="entry name" value="Enterotoxin_A"/>
</dbReference>
<keyword evidence="4" id="KW-1015">Disulfide bond</keyword>
<keyword evidence="7" id="KW-1185">Reference proteome</keyword>
<gene>
    <name evidence="6" type="ORF">BBO_06509</name>
</gene>
<evidence type="ECO:0000256" key="5">
    <source>
        <dbReference type="SAM" id="MobiDB-lite"/>
    </source>
</evidence>
<dbReference type="OrthoDB" id="4862463at2759"/>
<evidence type="ECO:0000256" key="2">
    <source>
        <dbReference type="ARBA" id="ARBA00022729"/>
    </source>
</evidence>
<feature type="region of interest" description="Disordered" evidence="5">
    <location>
        <begin position="257"/>
        <end position="298"/>
    </location>
</feature>
<evidence type="ECO:0000256" key="3">
    <source>
        <dbReference type="ARBA" id="ARBA00023026"/>
    </source>
</evidence>
<evidence type="ECO:0000256" key="4">
    <source>
        <dbReference type="ARBA" id="ARBA00023157"/>
    </source>
</evidence>
<dbReference type="AlphaFoldDB" id="A0A167B115"/>
<comment type="caution">
    <text evidence="6">The sequence shown here is derived from an EMBL/GenBank/DDBJ whole genome shotgun (WGS) entry which is preliminary data.</text>
</comment>
<dbReference type="EMBL" id="AZHA01000022">
    <property type="protein sequence ID" value="OAA39532.1"/>
    <property type="molecule type" value="Genomic_DNA"/>
</dbReference>
<keyword evidence="1" id="KW-0800">Toxin</keyword>
<keyword evidence="2" id="KW-0732">Signal</keyword>
<protein>
    <submittedName>
        <fullName evidence="6">Heat-labile enterotoxin IIB, A chain</fullName>
    </submittedName>
</protein>
<proteinExistence type="predicted"/>